<feature type="domain" description="S5 DRBM" evidence="11">
    <location>
        <begin position="32"/>
        <end position="95"/>
    </location>
</feature>
<dbReference type="PROSITE" id="PS00585">
    <property type="entry name" value="RIBOSOMAL_S5"/>
    <property type="match status" value="1"/>
</dbReference>
<protein>
    <recommendedName>
        <fullName evidence="6 8">Small ribosomal subunit protein uS5</fullName>
    </recommendedName>
</protein>
<dbReference type="PANTHER" id="PTHR48277">
    <property type="entry name" value="MITOCHONDRIAL RIBOSOMAL PROTEIN S5"/>
    <property type="match status" value="1"/>
</dbReference>
<gene>
    <name evidence="8 12" type="primary">rpsE</name>
    <name evidence="12" type="ORF">IMSAGC017_02013</name>
    <name evidence="13" type="ORF">SAMN04489758_102140</name>
</gene>
<comment type="function">
    <text evidence="8">With S4 and S12 plays an important role in translational accuracy.</text>
</comment>
<comment type="domain">
    <text evidence="8">The N-terminal domain interacts with the head of the 30S subunit; the C-terminal domain interacts with the body and contacts protein S4. The interaction surface between S4 and S5 is involved in control of translational fidelity.</text>
</comment>
<evidence type="ECO:0000256" key="6">
    <source>
        <dbReference type="ARBA" id="ARBA00035255"/>
    </source>
</evidence>
<comment type="function">
    <text evidence="8">Located at the back of the 30S subunit body where it stabilizes the conformation of the head with respect to the body.</text>
</comment>
<dbReference type="AlphaFoldDB" id="A0A1I0C8L2"/>
<dbReference type="SUPFAM" id="SSF54211">
    <property type="entry name" value="Ribosomal protein S5 domain 2-like"/>
    <property type="match status" value="1"/>
</dbReference>
<keyword evidence="5 8" id="KW-0687">Ribonucleoprotein</keyword>
<evidence type="ECO:0000256" key="2">
    <source>
        <dbReference type="ARBA" id="ARBA00022730"/>
    </source>
</evidence>
<dbReference type="RefSeq" id="WP_092351988.1">
    <property type="nucleotide sequence ID" value="NZ_BLMI01000251.1"/>
</dbReference>
<dbReference type="HAMAP" id="MF_01307_B">
    <property type="entry name" value="Ribosomal_uS5_B"/>
    <property type="match status" value="1"/>
</dbReference>
<evidence type="ECO:0000256" key="10">
    <source>
        <dbReference type="SAM" id="MobiDB-lite"/>
    </source>
</evidence>
<dbReference type="OrthoDB" id="9809045at2"/>
<comment type="subunit">
    <text evidence="7 8">Part of the 30S ribosomal subunit. Contacts proteins S4 and S8.</text>
</comment>
<reference evidence="13" key="2">
    <citation type="submission" date="2016-10" db="EMBL/GenBank/DDBJ databases">
        <authorList>
            <person name="de Groot N.N."/>
        </authorList>
    </citation>
    <scope>NUCLEOTIDE SEQUENCE [LARGE SCALE GENOMIC DNA]</scope>
    <source>
        <strain evidence="13">DSM 1551</strain>
    </source>
</reference>
<name>A0A1I0C8L2_9FIRM</name>
<evidence type="ECO:0000256" key="7">
    <source>
        <dbReference type="ARBA" id="ARBA00062000"/>
    </source>
</evidence>
<evidence type="ECO:0000313" key="14">
    <source>
        <dbReference type="Proteomes" id="UP000198558"/>
    </source>
</evidence>
<feature type="region of interest" description="Disordered" evidence="10">
    <location>
        <begin position="1"/>
        <end position="32"/>
    </location>
</feature>
<dbReference type="GO" id="GO:0003735">
    <property type="term" value="F:structural constituent of ribosome"/>
    <property type="evidence" value="ECO:0007669"/>
    <property type="project" value="UniProtKB-UniRule"/>
</dbReference>
<evidence type="ECO:0000256" key="4">
    <source>
        <dbReference type="ARBA" id="ARBA00022980"/>
    </source>
</evidence>
<dbReference type="InterPro" id="IPR000851">
    <property type="entry name" value="Ribosomal_uS5"/>
</dbReference>
<dbReference type="EMBL" id="BLMI01000251">
    <property type="protein sequence ID" value="GFI41967.1"/>
    <property type="molecule type" value="Genomic_DNA"/>
</dbReference>
<evidence type="ECO:0000313" key="12">
    <source>
        <dbReference type="EMBL" id="GFI41967.1"/>
    </source>
</evidence>
<evidence type="ECO:0000256" key="3">
    <source>
        <dbReference type="ARBA" id="ARBA00022884"/>
    </source>
</evidence>
<organism evidence="13 14">
    <name type="scientific">Thomasclavelia cocleata</name>
    <dbReference type="NCBI Taxonomy" id="69824"/>
    <lineage>
        <taxon>Bacteria</taxon>
        <taxon>Bacillati</taxon>
        <taxon>Bacillota</taxon>
        <taxon>Erysipelotrichia</taxon>
        <taxon>Erysipelotrichales</taxon>
        <taxon>Coprobacillaceae</taxon>
        <taxon>Thomasclavelia</taxon>
    </lineage>
</organism>
<dbReference type="InterPro" id="IPR014721">
    <property type="entry name" value="Ribsml_uS5_D2-typ_fold_subgr"/>
</dbReference>
<evidence type="ECO:0000313" key="13">
    <source>
        <dbReference type="EMBL" id="SET15870.1"/>
    </source>
</evidence>
<evidence type="ECO:0000256" key="8">
    <source>
        <dbReference type="HAMAP-Rule" id="MF_01307"/>
    </source>
</evidence>
<dbReference type="GO" id="GO:0006412">
    <property type="term" value="P:translation"/>
    <property type="evidence" value="ECO:0007669"/>
    <property type="project" value="UniProtKB-UniRule"/>
</dbReference>
<dbReference type="GO" id="GO:0005737">
    <property type="term" value="C:cytoplasm"/>
    <property type="evidence" value="ECO:0007669"/>
    <property type="project" value="UniProtKB-ARBA"/>
</dbReference>
<keyword evidence="14" id="KW-1185">Reference proteome</keyword>
<dbReference type="InterPro" id="IPR013810">
    <property type="entry name" value="Ribosomal_uS5_N"/>
</dbReference>
<dbReference type="GO" id="GO:0019843">
    <property type="term" value="F:rRNA binding"/>
    <property type="evidence" value="ECO:0007669"/>
    <property type="project" value="UniProtKB-UniRule"/>
</dbReference>
<feature type="compositionally biased region" description="Low complexity" evidence="10">
    <location>
        <begin position="8"/>
        <end position="17"/>
    </location>
</feature>
<dbReference type="Pfam" id="PF03719">
    <property type="entry name" value="Ribosomal_S5_C"/>
    <property type="match status" value="1"/>
</dbReference>
<dbReference type="NCBIfam" id="TIGR01021">
    <property type="entry name" value="rpsE_bact"/>
    <property type="match status" value="1"/>
</dbReference>
<keyword evidence="2 8" id="KW-0699">rRNA-binding</keyword>
<dbReference type="Pfam" id="PF00333">
    <property type="entry name" value="Ribosomal_S5"/>
    <property type="match status" value="1"/>
</dbReference>
<dbReference type="GeneID" id="78287446"/>
<dbReference type="GO" id="GO:0042254">
    <property type="term" value="P:ribosome biogenesis"/>
    <property type="evidence" value="ECO:0007669"/>
    <property type="project" value="UniProtKB-ARBA"/>
</dbReference>
<dbReference type="Proteomes" id="UP000198558">
    <property type="component" value="Unassembled WGS sequence"/>
</dbReference>
<evidence type="ECO:0000313" key="15">
    <source>
        <dbReference type="Proteomes" id="UP000490821"/>
    </source>
</evidence>
<dbReference type="SUPFAM" id="SSF54768">
    <property type="entry name" value="dsRNA-binding domain-like"/>
    <property type="match status" value="1"/>
</dbReference>
<keyword evidence="4 8" id="KW-0689">Ribosomal protein</keyword>
<dbReference type="InterPro" id="IPR018192">
    <property type="entry name" value="Ribosomal_uS5_N_CS"/>
</dbReference>
<dbReference type="InterPro" id="IPR020568">
    <property type="entry name" value="Ribosomal_Su5_D2-typ_SF"/>
</dbReference>
<dbReference type="EMBL" id="FOIN01000002">
    <property type="protein sequence ID" value="SET15870.1"/>
    <property type="molecule type" value="Genomic_DNA"/>
</dbReference>
<reference evidence="14" key="1">
    <citation type="submission" date="2016-10" db="EMBL/GenBank/DDBJ databases">
        <authorList>
            <person name="Varghese N."/>
            <person name="Submissions S."/>
        </authorList>
    </citation>
    <scope>NUCLEOTIDE SEQUENCE [LARGE SCALE GENOMIC DNA]</scope>
    <source>
        <strain evidence="14">DSM 1551</strain>
    </source>
</reference>
<evidence type="ECO:0000259" key="11">
    <source>
        <dbReference type="PROSITE" id="PS50881"/>
    </source>
</evidence>
<evidence type="ECO:0000256" key="9">
    <source>
        <dbReference type="RuleBase" id="RU003823"/>
    </source>
</evidence>
<dbReference type="InterPro" id="IPR005324">
    <property type="entry name" value="Ribosomal_uS5_C"/>
</dbReference>
<dbReference type="FunFam" id="3.30.230.10:FF:000002">
    <property type="entry name" value="30S ribosomal protein S5"/>
    <property type="match status" value="1"/>
</dbReference>
<accession>A0A1I0C8L2</accession>
<dbReference type="PROSITE" id="PS50881">
    <property type="entry name" value="S5_DSRBD"/>
    <property type="match status" value="1"/>
</dbReference>
<dbReference type="Gene3D" id="3.30.230.10">
    <property type="match status" value="1"/>
</dbReference>
<dbReference type="Proteomes" id="UP000490821">
    <property type="component" value="Unassembled WGS sequence"/>
</dbReference>
<evidence type="ECO:0000256" key="1">
    <source>
        <dbReference type="ARBA" id="ARBA00008945"/>
    </source>
</evidence>
<dbReference type="GO" id="GO:0015935">
    <property type="term" value="C:small ribosomal subunit"/>
    <property type="evidence" value="ECO:0007669"/>
    <property type="project" value="InterPro"/>
</dbReference>
<keyword evidence="3 8" id="KW-0694">RNA-binding</keyword>
<dbReference type="FunFam" id="3.30.160.20:FF:000001">
    <property type="entry name" value="30S ribosomal protein S5"/>
    <property type="match status" value="1"/>
</dbReference>
<comment type="similarity">
    <text evidence="1 8 9">Belongs to the universal ribosomal protein uS5 family.</text>
</comment>
<reference evidence="12 15" key="3">
    <citation type="journal article" date="2020" name="Microbiome">
        <title>Single-cell genomics of uncultured bacteria reveals dietary fiber responders in the mouse gut microbiota.</title>
        <authorList>
            <person name="Chijiiwa R."/>
            <person name="Hosokawa M."/>
            <person name="Kogawa M."/>
            <person name="Nishikawa Y."/>
            <person name="Ide K."/>
            <person name="Sakanashi C."/>
            <person name="Takahashi K."/>
            <person name="Takeyama H."/>
        </authorList>
    </citation>
    <scope>NUCLEOTIDE SEQUENCE [LARGE SCALE GENOMIC DNA]</scope>
    <source>
        <strain evidence="12">IMSAGC_017</strain>
    </source>
</reference>
<dbReference type="InterPro" id="IPR005712">
    <property type="entry name" value="Ribosomal_uS5_bac-type"/>
</dbReference>
<proteinExistence type="inferred from homology"/>
<evidence type="ECO:0000256" key="5">
    <source>
        <dbReference type="ARBA" id="ARBA00023274"/>
    </source>
</evidence>
<sequence>MEQRKPRNNGPRNNGPKKGQRNNGPRREEKEFEERVVTINRVTKVVKGGRKFRFAALVVIGDRKGRVGFGTGKANEVPDAIRKASENAKRNIINVPSVHGTIPHDVTGIYGSGRVFIKPASQGTGIIAGGPVRAVVELAGYTDILSKSLGSRTPINMVRATMQGLASLKTVNQVAELRDKKVEEIFG</sequence>
<dbReference type="Gene3D" id="3.30.160.20">
    <property type="match status" value="1"/>
</dbReference>
<dbReference type="PANTHER" id="PTHR48277:SF1">
    <property type="entry name" value="MITOCHONDRIAL RIBOSOMAL PROTEIN S5"/>
    <property type="match status" value="1"/>
</dbReference>